<reference evidence="1" key="2">
    <citation type="journal article" date="2015" name="Data Brief">
        <title>Shoot transcriptome of the giant reed, Arundo donax.</title>
        <authorList>
            <person name="Barrero R.A."/>
            <person name="Guerrero F.D."/>
            <person name="Moolhuijzen P."/>
            <person name="Goolsby J.A."/>
            <person name="Tidwell J."/>
            <person name="Bellgard S.E."/>
            <person name="Bellgard M.I."/>
        </authorList>
    </citation>
    <scope>NUCLEOTIDE SEQUENCE</scope>
    <source>
        <tissue evidence="1">Shoot tissue taken approximately 20 cm above the soil surface</tissue>
    </source>
</reference>
<name>A0A0A8Y736_ARUDO</name>
<organism evidence="1">
    <name type="scientific">Arundo donax</name>
    <name type="common">Giant reed</name>
    <name type="synonym">Donax arundinaceus</name>
    <dbReference type="NCBI Taxonomy" id="35708"/>
    <lineage>
        <taxon>Eukaryota</taxon>
        <taxon>Viridiplantae</taxon>
        <taxon>Streptophyta</taxon>
        <taxon>Embryophyta</taxon>
        <taxon>Tracheophyta</taxon>
        <taxon>Spermatophyta</taxon>
        <taxon>Magnoliopsida</taxon>
        <taxon>Liliopsida</taxon>
        <taxon>Poales</taxon>
        <taxon>Poaceae</taxon>
        <taxon>PACMAD clade</taxon>
        <taxon>Arundinoideae</taxon>
        <taxon>Arundineae</taxon>
        <taxon>Arundo</taxon>
    </lineage>
</organism>
<evidence type="ECO:0000313" key="1">
    <source>
        <dbReference type="EMBL" id="JAD20963.1"/>
    </source>
</evidence>
<sequence length="68" mass="7738">MTLVGCICELGDTMEEKYIAKKLLRAISTKFINVASSMMLFSDINKTAMRRPFGSLKAHEELLKEREV</sequence>
<dbReference type="EMBL" id="GBRH01276932">
    <property type="protein sequence ID" value="JAD20963.1"/>
    <property type="molecule type" value="Transcribed_RNA"/>
</dbReference>
<accession>A0A0A8Y736</accession>
<dbReference type="AlphaFoldDB" id="A0A0A8Y736"/>
<protein>
    <submittedName>
        <fullName evidence="1">Uncharacterized protein</fullName>
    </submittedName>
</protein>
<proteinExistence type="predicted"/>
<reference evidence="1" key="1">
    <citation type="submission" date="2014-09" db="EMBL/GenBank/DDBJ databases">
        <authorList>
            <person name="Magalhaes I.L.F."/>
            <person name="Oliveira U."/>
            <person name="Santos F.R."/>
            <person name="Vidigal T.H.D.A."/>
            <person name="Brescovit A.D."/>
            <person name="Santos A.J."/>
        </authorList>
    </citation>
    <scope>NUCLEOTIDE SEQUENCE</scope>
    <source>
        <tissue evidence="1">Shoot tissue taken approximately 20 cm above the soil surface</tissue>
    </source>
</reference>